<keyword evidence="1" id="KW-0732">Signal</keyword>
<evidence type="ECO:0000313" key="4">
    <source>
        <dbReference type="Proteomes" id="UP000006727"/>
    </source>
</evidence>
<evidence type="ECO:0000313" key="3">
    <source>
        <dbReference type="EnsemblPlants" id="Pp3c6_13230V3.1"/>
    </source>
</evidence>
<reference evidence="2 4" key="2">
    <citation type="journal article" date="2018" name="Plant J.">
        <title>The Physcomitrella patens chromosome-scale assembly reveals moss genome structure and evolution.</title>
        <authorList>
            <person name="Lang D."/>
            <person name="Ullrich K.K."/>
            <person name="Murat F."/>
            <person name="Fuchs J."/>
            <person name="Jenkins J."/>
            <person name="Haas F.B."/>
            <person name="Piednoel M."/>
            <person name="Gundlach H."/>
            <person name="Van Bel M."/>
            <person name="Meyberg R."/>
            <person name="Vives C."/>
            <person name="Morata J."/>
            <person name="Symeonidi A."/>
            <person name="Hiss M."/>
            <person name="Muchero W."/>
            <person name="Kamisugi Y."/>
            <person name="Saleh O."/>
            <person name="Blanc G."/>
            <person name="Decker E.L."/>
            <person name="van Gessel N."/>
            <person name="Grimwood J."/>
            <person name="Hayes R.D."/>
            <person name="Graham S.W."/>
            <person name="Gunter L.E."/>
            <person name="McDaniel S.F."/>
            <person name="Hoernstein S.N.W."/>
            <person name="Larsson A."/>
            <person name="Li F.W."/>
            <person name="Perroud P.F."/>
            <person name="Phillips J."/>
            <person name="Ranjan P."/>
            <person name="Rokshar D.S."/>
            <person name="Rothfels C.J."/>
            <person name="Schneider L."/>
            <person name="Shu S."/>
            <person name="Stevenson D.W."/>
            <person name="Thummler F."/>
            <person name="Tillich M."/>
            <person name="Villarreal Aguilar J.C."/>
            <person name="Widiez T."/>
            <person name="Wong G.K."/>
            <person name="Wymore A."/>
            <person name="Zhang Y."/>
            <person name="Zimmer A.D."/>
            <person name="Quatrano R.S."/>
            <person name="Mayer K.F.X."/>
            <person name="Goodstein D."/>
            <person name="Casacuberta J.M."/>
            <person name="Vandepoele K."/>
            <person name="Reski R."/>
            <person name="Cuming A.C."/>
            <person name="Tuskan G.A."/>
            <person name="Maumus F."/>
            <person name="Salse J."/>
            <person name="Schmutz J."/>
            <person name="Rensing S.A."/>
        </authorList>
    </citation>
    <scope>NUCLEOTIDE SEQUENCE [LARGE SCALE GENOMIC DNA]</scope>
    <source>
        <strain evidence="3 4">cv. Gransden 2004</strain>
    </source>
</reference>
<accession>A0A2K1KFG2</accession>
<protein>
    <submittedName>
        <fullName evidence="2 3">Uncharacterized protein</fullName>
    </submittedName>
</protein>
<dbReference type="Proteomes" id="UP000006727">
    <property type="component" value="Chromosome 6"/>
</dbReference>
<proteinExistence type="predicted"/>
<feature type="chain" id="PRO_5036043040" evidence="1">
    <location>
        <begin position="21"/>
        <end position="180"/>
    </location>
</feature>
<evidence type="ECO:0000313" key="2">
    <source>
        <dbReference type="EMBL" id="PNR52518.1"/>
    </source>
</evidence>
<dbReference type="EnsemblPlants" id="Pp3c6_13230V3.1">
    <property type="protein sequence ID" value="Pp3c6_13230V3.1"/>
    <property type="gene ID" value="Pp3c6_13230"/>
</dbReference>
<dbReference type="Gramene" id="Pp3c6_13230V3.1">
    <property type="protein sequence ID" value="Pp3c6_13230V3.1"/>
    <property type="gene ID" value="Pp3c6_13230"/>
</dbReference>
<keyword evidence="4" id="KW-1185">Reference proteome</keyword>
<dbReference type="AlphaFoldDB" id="A0A2K1KFG2"/>
<reference evidence="3" key="3">
    <citation type="submission" date="2020-12" db="UniProtKB">
        <authorList>
            <consortium name="EnsemblPlants"/>
        </authorList>
    </citation>
    <scope>IDENTIFICATION</scope>
</reference>
<name>A0A2K1KFG2_PHYPA</name>
<dbReference type="InParanoid" id="A0A2K1KFG2"/>
<feature type="signal peptide" evidence="1">
    <location>
        <begin position="1"/>
        <end position="20"/>
    </location>
</feature>
<sequence>MGSRCALALIIAVVQLLVEQEAIRAVKDQFRRYLGHSQRKNGSFQDLRESLSKITSERLHSHVHVPQFHFPYLLRSNAVLRAFLNDLSYRFHLDQDKELGDCNIDLELQQWKHSCFNVIEQRCMQMESILQPCQEIAVVAGIHSLHDHEFLITTFAQAVRKMSKRDTHSGGRFHPENLTS</sequence>
<gene>
    <name evidence="2" type="ORF">PHYPA_008892</name>
</gene>
<organism evidence="2">
    <name type="scientific">Physcomitrium patens</name>
    <name type="common">Spreading-leaved earth moss</name>
    <name type="synonym">Physcomitrella patens</name>
    <dbReference type="NCBI Taxonomy" id="3218"/>
    <lineage>
        <taxon>Eukaryota</taxon>
        <taxon>Viridiplantae</taxon>
        <taxon>Streptophyta</taxon>
        <taxon>Embryophyta</taxon>
        <taxon>Bryophyta</taxon>
        <taxon>Bryophytina</taxon>
        <taxon>Bryopsida</taxon>
        <taxon>Funariidae</taxon>
        <taxon>Funariales</taxon>
        <taxon>Funariaceae</taxon>
        <taxon>Physcomitrium</taxon>
    </lineage>
</organism>
<evidence type="ECO:0000256" key="1">
    <source>
        <dbReference type="SAM" id="SignalP"/>
    </source>
</evidence>
<dbReference type="PaxDb" id="3218-PP1S177_63V6.1"/>
<reference evidence="2 4" key="1">
    <citation type="journal article" date="2008" name="Science">
        <title>The Physcomitrella genome reveals evolutionary insights into the conquest of land by plants.</title>
        <authorList>
            <person name="Rensing S."/>
            <person name="Lang D."/>
            <person name="Zimmer A."/>
            <person name="Terry A."/>
            <person name="Salamov A."/>
            <person name="Shapiro H."/>
            <person name="Nishiyama T."/>
            <person name="Perroud P.-F."/>
            <person name="Lindquist E."/>
            <person name="Kamisugi Y."/>
            <person name="Tanahashi T."/>
            <person name="Sakakibara K."/>
            <person name="Fujita T."/>
            <person name="Oishi K."/>
            <person name="Shin-I T."/>
            <person name="Kuroki Y."/>
            <person name="Toyoda A."/>
            <person name="Suzuki Y."/>
            <person name="Hashimoto A."/>
            <person name="Yamaguchi K."/>
            <person name="Sugano A."/>
            <person name="Kohara Y."/>
            <person name="Fujiyama A."/>
            <person name="Anterola A."/>
            <person name="Aoki S."/>
            <person name="Ashton N."/>
            <person name="Barbazuk W.B."/>
            <person name="Barker E."/>
            <person name="Bennetzen J."/>
            <person name="Bezanilla M."/>
            <person name="Blankenship R."/>
            <person name="Cho S.H."/>
            <person name="Dutcher S."/>
            <person name="Estelle M."/>
            <person name="Fawcett J.A."/>
            <person name="Gundlach H."/>
            <person name="Hanada K."/>
            <person name="Heyl A."/>
            <person name="Hicks K.A."/>
            <person name="Hugh J."/>
            <person name="Lohr M."/>
            <person name="Mayer K."/>
            <person name="Melkozernov A."/>
            <person name="Murata T."/>
            <person name="Nelson D."/>
            <person name="Pils B."/>
            <person name="Prigge M."/>
            <person name="Reiss B."/>
            <person name="Renner T."/>
            <person name="Rombauts S."/>
            <person name="Rushton P."/>
            <person name="Sanderfoot A."/>
            <person name="Schween G."/>
            <person name="Shiu S.-H."/>
            <person name="Stueber K."/>
            <person name="Theodoulou F.L."/>
            <person name="Tu H."/>
            <person name="Van de Peer Y."/>
            <person name="Verrier P.J."/>
            <person name="Waters E."/>
            <person name="Wood A."/>
            <person name="Yang L."/>
            <person name="Cove D."/>
            <person name="Cuming A."/>
            <person name="Hasebe M."/>
            <person name="Lucas S."/>
            <person name="Mishler D.B."/>
            <person name="Reski R."/>
            <person name="Grigoriev I."/>
            <person name="Quatrano R.S."/>
            <person name="Boore J.L."/>
        </authorList>
    </citation>
    <scope>NUCLEOTIDE SEQUENCE [LARGE SCALE GENOMIC DNA]</scope>
    <source>
        <strain evidence="3 4">cv. Gransden 2004</strain>
    </source>
</reference>
<dbReference type="EMBL" id="ABEU02000006">
    <property type="protein sequence ID" value="PNR52518.1"/>
    <property type="molecule type" value="Genomic_DNA"/>
</dbReference>